<name>A0A1I9SAH7_9CAUD</name>
<proteinExistence type="predicted"/>
<dbReference type="OrthoDB" id="16632at10239"/>
<sequence>MSFKDQGPCKGLNTNLWFDLYEQDADTATKTDKFCLACPFQSNCLSEGVRNGETGTWGAVYLNKGKYSKQHNRHKEKPLASIMTSHVEAIAKSMIT</sequence>
<dbReference type="Proteomes" id="UP000224902">
    <property type="component" value="Segment"/>
</dbReference>
<organism evidence="2 3">
    <name type="scientific">Rhodococcus phage Weasels2</name>
    <dbReference type="NCBI Taxonomy" id="1897437"/>
    <lineage>
        <taxon>Viruses</taxon>
        <taxon>Duplodnaviria</taxon>
        <taxon>Heunggongvirae</taxon>
        <taxon>Uroviricota</taxon>
        <taxon>Caudoviricetes</taxon>
        <taxon>Weaselvirus</taxon>
        <taxon>Weaselvirus weasel</taxon>
    </lineage>
</organism>
<accession>A0A1I9SAH7</accession>
<evidence type="ECO:0000259" key="1">
    <source>
        <dbReference type="PROSITE" id="PS51674"/>
    </source>
</evidence>
<dbReference type="PROSITE" id="PS51674">
    <property type="entry name" value="4FE4S_WBL"/>
    <property type="match status" value="1"/>
</dbReference>
<dbReference type="EMBL" id="KX774321">
    <property type="protein sequence ID" value="AOZ63783.1"/>
    <property type="molecule type" value="Genomic_DNA"/>
</dbReference>
<feature type="domain" description="4Fe-4S Wbl-type" evidence="1">
    <location>
        <begin position="8"/>
        <end position="67"/>
    </location>
</feature>
<gene>
    <name evidence="2" type="ORF">SEA_WEASELS2_205</name>
</gene>
<keyword evidence="3" id="KW-1185">Reference proteome</keyword>
<reference evidence="3" key="1">
    <citation type="submission" date="2016-08" db="EMBL/GenBank/DDBJ databases">
        <authorList>
            <person name="Seilhamer J.J."/>
        </authorList>
    </citation>
    <scope>NUCLEOTIDE SEQUENCE [LARGE SCALE GENOMIC DNA]</scope>
</reference>
<evidence type="ECO:0000313" key="3">
    <source>
        <dbReference type="Proteomes" id="UP000224902"/>
    </source>
</evidence>
<dbReference type="Pfam" id="PF02467">
    <property type="entry name" value="Whib"/>
    <property type="match status" value="1"/>
</dbReference>
<evidence type="ECO:0000313" key="2">
    <source>
        <dbReference type="EMBL" id="AOZ63783.1"/>
    </source>
</evidence>
<protein>
    <submittedName>
        <fullName evidence="2">WhiB family transcription factor</fullName>
    </submittedName>
</protein>
<dbReference type="InterPro" id="IPR034768">
    <property type="entry name" value="4FE4S_WBL"/>
</dbReference>